<evidence type="ECO:0000256" key="1">
    <source>
        <dbReference type="SAM" id="Phobius"/>
    </source>
</evidence>
<sequence>METKLLNNSREELFTELTMSEAIATEGGKMTDHAGYWISSLFNLGGVWVAGYLMGKYL</sequence>
<feature type="transmembrane region" description="Helical" evidence="1">
    <location>
        <begin position="34"/>
        <end position="54"/>
    </location>
</feature>
<reference evidence="2 3" key="1">
    <citation type="submission" date="2016-09" db="EMBL/GenBank/DDBJ databases">
        <authorList>
            <person name="Capua I."/>
            <person name="De Benedictis P."/>
            <person name="Joannis T."/>
            <person name="Lombin L.H."/>
            <person name="Cattoli G."/>
        </authorList>
    </citation>
    <scope>NUCLEOTIDE SEQUENCE [LARGE SCALE GENOMIC DNA]</scope>
    <source>
        <strain evidence="2 3">UB20</strain>
    </source>
</reference>
<protein>
    <submittedName>
        <fullName evidence="2">Uncharacterized protein</fullName>
    </submittedName>
</protein>
<gene>
    <name evidence="2" type="ORF">TFUB20_00752</name>
</gene>
<proteinExistence type="predicted"/>
<dbReference type="EMBL" id="FMMM01000026">
    <property type="protein sequence ID" value="SCQ19582.1"/>
    <property type="molecule type" value="Genomic_DNA"/>
</dbReference>
<dbReference type="Proteomes" id="UP000182057">
    <property type="component" value="Unassembled WGS sequence"/>
</dbReference>
<evidence type="ECO:0000313" key="2">
    <source>
        <dbReference type="EMBL" id="SCQ19582.1"/>
    </source>
</evidence>
<accession>A0A1D3UHG9</accession>
<evidence type="ECO:0000313" key="3">
    <source>
        <dbReference type="Proteomes" id="UP000182057"/>
    </source>
</evidence>
<keyword evidence="1" id="KW-0812">Transmembrane</keyword>
<organism evidence="2 3">
    <name type="scientific">Tannerella forsythia</name>
    <name type="common">Bacteroides forsythus</name>
    <dbReference type="NCBI Taxonomy" id="28112"/>
    <lineage>
        <taxon>Bacteria</taxon>
        <taxon>Pseudomonadati</taxon>
        <taxon>Bacteroidota</taxon>
        <taxon>Bacteroidia</taxon>
        <taxon>Bacteroidales</taxon>
        <taxon>Tannerellaceae</taxon>
        <taxon>Tannerella</taxon>
    </lineage>
</organism>
<keyword evidence="1" id="KW-0472">Membrane</keyword>
<dbReference type="RefSeq" id="WP_155642411.1">
    <property type="nucleotide sequence ID" value="NZ_CAUTOH010000045.1"/>
</dbReference>
<keyword evidence="1" id="KW-1133">Transmembrane helix</keyword>
<name>A0A1D3UHG9_TANFO</name>
<dbReference type="AlphaFoldDB" id="A0A1D3UHG9"/>